<dbReference type="RefSeq" id="WP_006015678.1">
    <property type="nucleotide sequence ID" value="NZ_BAEQ01000067.1"/>
</dbReference>
<evidence type="ECO:0000256" key="6">
    <source>
        <dbReference type="ARBA" id="ARBA00039592"/>
    </source>
</evidence>
<comment type="function">
    <text evidence="5">Transcriptional repressor for the pyruvate dehydrogenase complex genes aceEF and lpd.</text>
</comment>
<dbReference type="PRINTS" id="PR00035">
    <property type="entry name" value="HTHGNTR"/>
</dbReference>
<keyword evidence="4" id="KW-0804">Transcription</keyword>
<keyword evidence="1" id="KW-0678">Repressor</keyword>
<dbReference type="AlphaFoldDB" id="K7A603"/>
<dbReference type="InterPro" id="IPR000524">
    <property type="entry name" value="Tscrpt_reg_HTH_GntR"/>
</dbReference>
<gene>
    <name evidence="8" type="primary">pdhR</name>
    <name evidence="8" type="ORF">GPAL_4056</name>
</gene>
<dbReference type="EMBL" id="BAEQ01000067">
    <property type="protein sequence ID" value="GAC30895.1"/>
    <property type="molecule type" value="Genomic_DNA"/>
</dbReference>
<sequence>MILDGTLIAGEKLLPERLLAEKFQVSRPSLREAIQNLQAKGLVERKQGGGTFIRQNLSAKMTDPLSALVASRPETQFDLLEFRHALEGMAAYYAALRGQPEDYRALNNALNSLPSLHKSQAQAESAAVKQNSGAQSQVKTDTEQEAEALVEFYLTMAKASHNMVLLHVMRSMQVMLVDNIKRNLDMLRDGADVEVQIREQRHAIVQAISSQDPEAARKASNEHLGFVESTLLDINKRDVKLQRAMRRIEVKENGKAVS</sequence>
<evidence type="ECO:0000313" key="9">
    <source>
        <dbReference type="Proteomes" id="UP000006251"/>
    </source>
</evidence>
<reference evidence="9" key="1">
    <citation type="journal article" date="2014" name="Environ. Microbiol.">
        <title>Comparative genomics of the marine bacterial genus Glaciecola reveals the high degree of genomic diversity and genomic characteristic for cold adaptation.</title>
        <authorList>
            <person name="Qin Q.L."/>
            <person name="Xie B.B."/>
            <person name="Yu Y."/>
            <person name="Shu Y.L."/>
            <person name="Rong J.C."/>
            <person name="Zhang Y.J."/>
            <person name="Zhao D.L."/>
            <person name="Chen X.L."/>
            <person name="Zhang X.Y."/>
            <person name="Chen B."/>
            <person name="Zhou B.C."/>
            <person name="Zhang Y.Z."/>
        </authorList>
    </citation>
    <scope>NUCLEOTIDE SEQUENCE [LARGE SCALE GENOMIC DNA]</scope>
    <source>
        <strain evidence="9">ACAM 615</strain>
    </source>
</reference>
<evidence type="ECO:0000256" key="2">
    <source>
        <dbReference type="ARBA" id="ARBA00023015"/>
    </source>
</evidence>
<dbReference type="STRING" id="1121922.GCA_000428905_00300"/>
<name>K7A603_9ALTE</name>
<dbReference type="Proteomes" id="UP000006251">
    <property type="component" value="Unassembled WGS sequence"/>
</dbReference>
<dbReference type="PANTHER" id="PTHR43537">
    <property type="entry name" value="TRANSCRIPTIONAL REGULATOR, GNTR FAMILY"/>
    <property type="match status" value="1"/>
</dbReference>
<dbReference type="SUPFAM" id="SSF48008">
    <property type="entry name" value="GntR ligand-binding domain-like"/>
    <property type="match status" value="1"/>
</dbReference>
<dbReference type="InterPro" id="IPR036388">
    <property type="entry name" value="WH-like_DNA-bd_sf"/>
</dbReference>
<organism evidence="8 9">
    <name type="scientific">Brumicola pallidula DSM 14239 = ACAM 615</name>
    <dbReference type="NCBI Taxonomy" id="1121922"/>
    <lineage>
        <taxon>Bacteria</taxon>
        <taxon>Pseudomonadati</taxon>
        <taxon>Pseudomonadota</taxon>
        <taxon>Gammaproteobacteria</taxon>
        <taxon>Alteromonadales</taxon>
        <taxon>Alteromonadaceae</taxon>
        <taxon>Brumicola</taxon>
    </lineage>
</organism>
<dbReference type="InterPro" id="IPR036390">
    <property type="entry name" value="WH_DNA-bd_sf"/>
</dbReference>
<keyword evidence="9" id="KW-1185">Reference proteome</keyword>
<dbReference type="Gene3D" id="1.20.120.530">
    <property type="entry name" value="GntR ligand-binding domain-like"/>
    <property type="match status" value="1"/>
</dbReference>
<dbReference type="InterPro" id="IPR008920">
    <property type="entry name" value="TF_FadR/GntR_C"/>
</dbReference>
<evidence type="ECO:0000259" key="7">
    <source>
        <dbReference type="PROSITE" id="PS50949"/>
    </source>
</evidence>
<evidence type="ECO:0000256" key="3">
    <source>
        <dbReference type="ARBA" id="ARBA00023125"/>
    </source>
</evidence>
<dbReference type="Pfam" id="PF07729">
    <property type="entry name" value="FCD"/>
    <property type="match status" value="1"/>
</dbReference>
<comment type="caution">
    <text evidence="8">The sequence shown here is derived from an EMBL/GenBank/DDBJ whole genome shotgun (WGS) entry which is preliminary data.</text>
</comment>
<dbReference type="CDD" id="cd07377">
    <property type="entry name" value="WHTH_GntR"/>
    <property type="match status" value="1"/>
</dbReference>
<dbReference type="GO" id="GO:0003700">
    <property type="term" value="F:DNA-binding transcription factor activity"/>
    <property type="evidence" value="ECO:0007669"/>
    <property type="project" value="InterPro"/>
</dbReference>
<dbReference type="Gene3D" id="1.10.10.10">
    <property type="entry name" value="Winged helix-like DNA-binding domain superfamily/Winged helix DNA-binding domain"/>
    <property type="match status" value="1"/>
</dbReference>
<protein>
    <recommendedName>
        <fullName evidence="6">Pyruvate dehydrogenase complex repressor</fullName>
    </recommendedName>
</protein>
<dbReference type="InterPro" id="IPR011711">
    <property type="entry name" value="GntR_C"/>
</dbReference>
<dbReference type="SMART" id="SM00345">
    <property type="entry name" value="HTH_GNTR"/>
    <property type="match status" value="1"/>
</dbReference>
<dbReference type="GO" id="GO:0003677">
    <property type="term" value="F:DNA binding"/>
    <property type="evidence" value="ECO:0007669"/>
    <property type="project" value="UniProtKB-KW"/>
</dbReference>
<feature type="domain" description="HTH gntR-type" evidence="7">
    <location>
        <begin position="1"/>
        <end position="56"/>
    </location>
</feature>
<accession>K7A603</accession>
<dbReference type="SMART" id="SM00895">
    <property type="entry name" value="FCD"/>
    <property type="match status" value="1"/>
</dbReference>
<dbReference type="PANTHER" id="PTHR43537:SF34">
    <property type="entry name" value="PYRUVATE DEHYDROGENASE COMPLEX REPRESSOR"/>
    <property type="match status" value="1"/>
</dbReference>
<evidence type="ECO:0000256" key="1">
    <source>
        <dbReference type="ARBA" id="ARBA00022491"/>
    </source>
</evidence>
<keyword evidence="2" id="KW-0805">Transcription regulation</keyword>
<dbReference type="Pfam" id="PF00392">
    <property type="entry name" value="GntR"/>
    <property type="match status" value="1"/>
</dbReference>
<evidence type="ECO:0000256" key="4">
    <source>
        <dbReference type="ARBA" id="ARBA00023163"/>
    </source>
</evidence>
<dbReference type="SUPFAM" id="SSF46785">
    <property type="entry name" value="Winged helix' DNA-binding domain"/>
    <property type="match status" value="1"/>
</dbReference>
<evidence type="ECO:0000256" key="5">
    <source>
        <dbReference type="ARBA" id="ARBA00037357"/>
    </source>
</evidence>
<proteinExistence type="predicted"/>
<dbReference type="PROSITE" id="PS50949">
    <property type="entry name" value="HTH_GNTR"/>
    <property type="match status" value="1"/>
</dbReference>
<keyword evidence="8" id="KW-0670">Pyruvate</keyword>
<evidence type="ECO:0000313" key="8">
    <source>
        <dbReference type="EMBL" id="GAC30895.1"/>
    </source>
</evidence>
<keyword evidence="3" id="KW-0238">DNA-binding</keyword>